<protein>
    <submittedName>
        <fullName evidence="1">Uncharacterized protein</fullName>
    </submittedName>
</protein>
<organism evidence="1">
    <name type="scientific">bioreactor metagenome</name>
    <dbReference type="NCBI Taxonomy" id="1076179"/>
    <lineage>
        <taxon>unclassified sequences</taxon>
        <taxon>metagenomes</taxon>
        <taxon>ecological metagenomes</taxon>
    </lineage>
</organism>
<reference evidence="1" key="1">
    <citation type="submission" date="2019-08" db="EMBL/GenBank/DDBJ databases">
        <authorList>
            <person name="Kucharzyk K."/>
            <person name="Murdoch R.W."/>
            <person name="Higgins S."/>
            <person name="Loffler F."/>
        </authorList>
    </citation>
    <scope>NUCLEOTIDE SEQUENCE</scope>
</reference>
<name>A0A644X3Z4_9ZZZZ</name>
<sequence>MCKEKGCIFSTFSLVELCLLDYPYGMESYYILRLGKDLRTKLMKLRTQLFEISGKGSFCCLEPCIILGPCDCSSTLPFVPCPRLPITIDGTLRYEEGQLFLPLDPTILSDIRTALGTEYPISGIHLGTDHVSVPSESFTIRSVSLAVLTVERREDLTLWNVLSERHLDSDREN</sequence>
<proteinExistence type="predicted"/>
<comment type="caution">
    <text evidence="1">The sequence shown here is derived from an EMBL/GenBank/DDBJ whole genome shotgun (WGS) entry which is preliminary data.</text>
</comment>
<dbReference type="AlphaFoldDB" id="A0A644X3Z4"/>
<gene>
    <name evidence="1" type="ORF">SDC9_57202</name>
</gene>
<accession>A0A644X3Z4</accession>
<evidence type="ECO:0000313" key="1">
    <source>
        <dbReference type="EMBL" id="MPM10866.1"/>
    </source>
</evidence>
<dbReference type="EMBL" id="VSSQ01001751">
    <property type="protein sequence ID" value="MPM10866.1"/>
    <property type="molecule type" value="Genomic_DNA"/>
</dbReference>